<dbReference type="PANTHER" id="PTHR33168">
    <property type="entry name" value="STRESS INDUCED PROTEIN-RELATED"/>
    <property type="match status" value="1"/>
</dbReference>
<evidence type="ECO:0000256" key="1">
    <source>
        <dbReference type="SAM" id="MobiDB-lite"/>
    </source>
</evidence>
<sequence length="131" mass="14708">MNWRNSPPTTSLKQKVSLTAWFFCCFRGSEAEGDEGTPAAASLLRSSSIWIRSKAGELPELTERCKEIMTRMGRSSRRGYGEFRYDPPSYALNFDEGGGNDDADDAKEFPYRNFSSRLPSTPPHPAFSSLR</sequence>
<dbReference type="EMBL" id="JANQDX010000012">
    <property type="protein sequence ID" value="KAL0915271.1"/>
    <property type="molecule type" value="Genomic_DNA"/>
</dbReference>
<protein>
    <submittedName>
        <fullName evidence="2">Uncharacterized protein</fullName>
    </submittedName>
</protein>
<keyword evidence="3" id="KW-1185">Reference proteome</keyword>
<evidence type="ECO:0000313" key="2">
    <source>
        <dbReference type="EMBL" id="KAL0915271.1"/>
    </source>
</evidence>
<dbReference type="AlphaFoldDB" id="A0ABD0URG1"/>
<evidence type="ECO:0000313" key="3">
    <source>
        <dbReference type="Proteomes" id="UP001552299"/>
    </source>
</evidence>
<accession>A0ABD0URG1</accession>
<gene>
    <name evidence="2" type="ORF">M5K25_015675</name>
</gene>
<dbReference type="Proteomes" id="UP001552299">
    <property type="component" value="Unassembled WGS sequence"/>
</dbReference>
<proteinExistence type="predicted"/>
<organism evidence="2 3">
    <name type="scientific">Dendrobium thyrsiflorum</name>
    <name type="common">Pinecone-like raceme dendrobium</name>
    <name type="synonym">Orchid</name>
    <dbReference type="NCBI Taxonomy" id="117978"/>
    <lineage>
        <taxon>Eukaryota</taxon>
        <taxon>Viridiplantae</taxon>
        <taxon>Streptophyta</taxon>
        <taxon>Embryophyta</taxon>
        <taxon>Tracheophyta</taxon>
        <taxon>Spermatophyta</taxon>
        <taxon>Magnoliopsida</taxon>
        <taxon>Liliopsida</taxon>
        <taxon>Asparagales</taxon>
        <taxon>Orchidaceae</taxon>
        <taxon>Epidendroideae</taxon>
        <taxon>Malaxideae</taxon>
        <taxon>Dendrobiinae</taxon>
        <taxon>Dendrobium</taxon>
    </lineage>
</organism>
<reference evidence="2 3" key="1">
    <citation type="journal article" date="2024" name="Plant Biotechnol. J.">
        <title>Dendrobium thyrsiflorum genome and its molecular insights into genes involved in important horticultural traits.</title>
        <authorList>
            <person name="Chen B."/>
            <person name="Wang J.Y."/>
            <person name="Zheng P.J."/>
            <person name="Li K.L."/>
            <person name="Liang Y.M."/>
            <person name="Chen X.F."/>
            <person name="Zhang C."/>
            <person name="Zhao X."/>
            <person name="He X."/>
            <person name="Zhang G.Q."/>
            <person name="Liu Z.J."/>
            <person name="Xu Q."/>
        </authorList>
    </citation>
    <scope>NUCLEOTIDE SEQUENCE [LARGE SCALE GENOMIC DNA]</scope>
    <source>
        <strain evidence="2">GZMU011</strain>
    </source>
</reference>
<name>A0ABD0URG1_DENTH</name>
<comment type="caution">
    <text evidence="2">The sequence shown here is derived from an EMBL/GenBank/DDBJ whole genome shotgun (WGS) entry which is preliminary data.</text>
</comment>
<feature type="region of interest" description="Disordered" evidence="1">
    <location>
        <begin position="92"/>
        <end position="131"/>
    </location>
</feature>